<name>C3MI34_SINFN</name>
<dbReference type="Proteomes" id="UP000001054">
    <property type="component" value="Chromosome"/>
</dbReference>
<keyword evidence="2" id="KW-1185">Reference proteome</keyword>
<evidence type="ECO:0000313" key="2">
    <source>
        <dbReference type="Proteomes" id="UP000001054"/>
    </source>
</evidence>
<dbReference type="HOGENOM" id="CLU_2207954_0_0_5"/>
<dbReference type="KEGG" id="rhi:NGR_c05890"/>
<reference evidence="1 2" key="1">
    <citation type="journal article" date="2009" name="Appl. Environ. Microbiol.">
        <title>Rhizobium sp. strain NGR234 possesses a remarkable number of secretion systems.</title>
        <authorList>
            <person name="Schmeisser C."/>
            <person name="Liesegang H."/>
            <person name="Krysciak D."/>
            <person name="Bakkou N."/>
            <person name="Le Quere A."/>
            <person name="Wollherr A."/>
            <person name="Heinemeyer I."/>
            <person name="Morgenstern B."/>
            <person name="Pommerening-Roeser A."/>
            <person name="Flores M."/>
            <person name="Palacios R."/>
            <person name="Brenner S."/>
            <person name="Gottschalk G."/>
            <person name="Schmitz R.A."/>
            <person name="Broughton W.J."/>
            <person name="Perret X."/>
            <person name="Strittmatter A.W."/>
            <person name="Streit W.R."/>
        </authorList>
    </citation>
    <scope>NUCLEOTIDE SEQUENCE [LARGE SCALE GENOMIC DNA]</scope>
    <source>
        <strain evidence="2">NBRC 101917 / NGR234</strain>
    </source>
</reference>
<sequence>MFPGTHRFQGCANGFVIDFYAWDRNCLQSPSLEMVEEFGFVLQPTFLEDLQQGIPSSGFGQRALGDLEIKIRQMAAVEMANQIMRAEDDLSADSLHVSTVSGIMRAV</sequence>
<proteinExistence type="predicted"/>
<organism evidence="1 2">
    <name type="scientific">Sinorhizobium fredii (strain NBRC 101917 / NGR234)</name>
    <dbReference type="NCBI Taxonomy" id="394"/>
    <lineage>
        <taxon>Bacteria</taxon>
        <taxon>Pseudomonadati</taxon>
        <taxon>Pseudomonadota</taxon>
        <taxon>Alphaproteobacteria</taxon>
        <taxon>Hyphomicrobiales</taxon>
        <taxon>Rhizobiaceae</taxon>
        <taxon>Sinorhizobium/Ensifer group</taxon>
        <taxon>Sinorhizobium</taxon>
    </lineage>
</organism>
<dbReference type="AlphaFoldDB" id="C3MI34"/>
<gene>
    <name evidence="1" type="ordered locus">NGR_c05890</name>
</gene>
<dbReference type="EMBL" id="CP001389">
    <property type="protein sequence ID" value="ACP24382.1"/>
    <property type="molecule type" value="Genomic_DNA"/>
</dbReference>
<evidence type="ECO:0000313" key="1">
    <source>
        <dbReference type="EMBL" id="ACP24382.1"/>
    </source>
</evidence>
<dbReference type="RefSeq" id="WP_012707167.1">
    <property type="nucleotide sequence ID" value="NC_012587.1"/>
</dbReference>
<protein>
    <submittedName>
        <fullName evidence="1">Uncharacterized protein</fullName>
    </submittedName>
</protein>
<dbReference type="PATRIC" id="fig|394.7.peg.3403"/>
<accession>C3MI34</accession>
<dbReference type="STRING" id="394.NGR_c05890"/>